<dbReference type="PANTHER" id="PTHR40039:SF1">
    <property type="entry name" value="PROTEIN DLTD"/>
    <property type="match status" value="1"/>
</dbReference>
<proteinExistence type="predicted"/>
<sequence>MKRLRVHLAALFCAGFVLAALTALLPSLSGHLVLPYDRTLAHLNQLGQNRPFTAGYQYLADRLRTGDAVVMFASSELINNPTPYVAHALLPNRLGIPLMSLGRGYFQSFSHYLLLSALRSRLNPKSRLVILFSPGWIETDRVPASFLDYYLRDDLVYDIRRQNGDLTALADYLRSRAPELTHLSPALREVMWAYPSGPVSRSRRLLGVAAGLLLQAQAWCYPWAAAFTRLSLWTQDDAQPAAPASTVDWAALERQAAADEARRMTNNTLWVHNDYLSQFLSAYPHGGARLFKNSLHTETELLFLRRELELLRGRGARVLLVILPLNGRVYGDLDRFQPVRPRIHALAAALHVPVYDMWDQTPEIGLMGDGMHIGSLGWVRIDHEITRWLQ</sequence>
<reference evidence="1" key="1">
    <citation type="submission" date="2016-10" db="EMBL/GenBank/DDBJ databases">
        <title>Sequence of Gallionella enrichment culture.</title>
        <authorList>
            <person name="Poehlein A."/>
            <person name="Muehling M."/>
            <person name="Daniel R."/>
        </authorList>
    </citation>
    <scope>NUCLEOTIDE SEQUENCE</scope>
</reference>
<dbReference type="AlphaFoldDB" id="A0A1J5RHY1"/>
<evidence type="ECO:0000313" key="1">
    <source>
        <dbReference type="EMBL" id="OIQ95393.1"/>
    </source>
</evidence>
<name>A0A1J5RHY1_9ZZZZ</name>
<dbReference type="PANTHER" id="PTHR40039">
    <property type="entry name" value="PROTEIN DLTD"/>
    <property type="match status" value="1"/>
</dbReference>
<accession>A0A1J5RHY1</accession>
<dbReference type="Pfam" id="PF04914">
    <property type="entry name" value="DltD"/>
    <property type="match status" value="1"/>
</dbReference>
<dbReference type="SUPFAM" id="SSF52266">
    <property type="entry name" value="SGNH hydrolase"/>
    <property type="match status" value="1"/>
</dbReference>
<gene>
    <name evidence="1" type="ORF">GALL_226610</name>
</gene>
<dbReference type="InterPro" id="IPR006998">
    <property type="entry name" value="DltD"/>
</dbReference>
<evidence type="ECO:0008006" key="2">
    <source>
        <dbReference type="Google" id="ProtNLM"/>
    </source>
</evidence>
<dbReference type="EMBL" id="MLJW01000168">
    <property type="protein sequence ID" value="OIQ95393.1"/>
    <property type="molecule type" value="Genomic_DNA"/>
</dbReference>
<comment type="caution">
    <text evidence="1">The sequence shown here is derived from an EMBL/GenBank/DDBJ whole genome shotgun (WGS) entry which is preliminary data.</text>
</comment>
<organism evidence="1">
    <name type="scientific">mine drainage metagenome</name>
    <dbReference type="NCBI Taxonomy" id="410659"/>
    <lineage>
        <taxon>unclassified sequences</taxon>
        <taxon>metagenomes</taxon>
        <taxon>ecological metagenomes</taxon>
    </lineage>
</organism>
<protein>
    <recommendedName>
        <fullName evidence="2">D-alanyl-lipoteichoic acid biosynthesis protein DltD</fullName>
    </recommendedName>
</protein>